<dbReference type="InterPro" id="IPR002347">
    <property type="entry name" value="SDR_fam"/>
</dbReference>
<organism evidence="2 3">
    <name type="scientific">Cupriavidus respiraculi</name>
    <dbReference type="NCBI Taxonomy" id="195930"/>
    <lineage>
        <taxon>Bacteria</taxon>
        <taxon>Pseudomonadati</taxon>
        <taxon>Pseudomonadota</taxon>
        <taxon>Betaproteobacteria</taxon>
        <taxon>Burkholderiales</taxon>
        <taxon>Burkholderiaceae</taxon>
        <taxon>Cupriavidus</taxon>
    </lineage>
</organism>
<dbReference type="EMBL" id="CAJZAH010000001">
    <property type="protein sequence ID" value="CAG9167040.1"/>
    <property type="molecule type" value="Genomic_DNA"/>
</dbReference>
<dbReference type="SUPFAM" id="SSF51735">
    <property type="entry name" value="NAD(P)-binding Rossmann-fold domains"/>
    <property type="match status" value="1"/>
</dbReference>
<dbReference type="InterPro" id="IPR020904">
    <property type="entry name" value="Sc_DH/Rdtase_CS"/>
</dbReference>
<dbReference type="GO" id="GO:0016491">
    <property type="term" value="F:oxidoreductase activity"/>
    <property type="evidence" value="ECO:0007669"/>
    <property type="project" value="UniProtKB-KW"/>
</dbReference>
<keyword evidence="3" id="KW-1185">Reference proteome</keyword>
<dbReference type="PRINTS" id="PR00081">
    <property type="entry name" value="GDHRDH"/>
</dbReference>
<dbReference type="PROSITE" id="PS00061">
    <property type="entry name" value="ADH_SHORT"/>
    <property type="match status" value="1"/>
</dbReference>
<comment type="similarity">
    <text evidence="1">Belongs to the short-chain dehydrogenases/reductases (SDR) family.</text>
</comment>
<dbReference type="RefSeq" id="WP_224039578.1">
    <property type="nucleotide sequence ID" value="NZ_CAJZAH010000001.1"/>
</dbReference>
<dbReference type="PANTHER" id="PTHR42760">
    <property type="entry name" value="SHORT-CHAIN DEHYDROGENASES/REDUCTASES FAMILY MEMBER"/>
    <property type="match status" value="1"/>
</dbReference>
<dbReference type="PRINTS" id="PR00080">
    <property type="entry name" value="SDRFAMILY"/>
</dbReference>
<dbReference type="Pfam" id="PF13561">
    <property type="entry name" value="adh_short_C2"/>
    <property type="match status" value="1"/>
</dbReference>
<gene>
    <name evidence="2" type="primary">LRA5_1</name>
    <name evidence="2" type="ORF">LMG21510_00632</name>
</gene>
<comment type="caution">
    <text evidence="2">The sequence shown here is derived from an EMBL/GenBank/DDBJ whole genome shotgun (WGS) entry which is preliminary data.</text>
</comment>
<name>A0ABM8WI25_9BURK</name>
<dbReference type="PANTHER" id="PTHR42760:SF129">
    <property type="entry name" value="OXIDOREDUCTASE"/>
    <property type="match status" value="1"/>
</dbReference>
<evidence type="ECO:0000313" key="3">
    <source>
        <dbReference type="Proteomes" id="UP000721236"/>
    </source>
</evidence>
<dbReference type="CDD" id="cd05233">
    <property type="entry name" value="SDR_c"/>
    <property type="match status" value="1"/>
</dbReference>
<dbReference type="EC" id="1.1.1.401" evidence="2"/>
<dbReference type="Proteomes" id="UP000721236">
    <property type="component" value="Unassembled WGS sequence"/>
</dbReference>
<dbReference type="InterPro" id="IPR036291">
    <property type="entry name" value="NAD(P)-bd_dom_sf"/>
</dbReference>
<dbReference type="NCBIfam" id="NF009466">
    <property type="entry name" value="PRK12826.1-2"/>
    <property type="match status" value="1"/>
</dbReference>
<protein>
    <submittedName>
        <fullName evidence="2">2-dehydro-3-deoxy-L-rhamnonate dehydrogenase (NAD(+))</fullName>
        <ecNumber evidence="2">1.1.1.401</ecNumber>
    </submittedName>
</protein>
<proteinExistence type="inferred from homology"/>
<dbReference type="Gene3D" id="3.40.50.720">
    <property type="entry name" value="NAD(P)-binding Rossmann-like Domain"/>
    <property type="match status" value="1"/>
</dbReference>
<evidence type="ECO:0000256" key="1">
    <source>
        <dbReference type="ARBA" id="ARBA00006484"/>
    </source>
</evidence>
<keyword evidence="2" id="KW-0560">Oxidoreductase</keyword>
<evidence type="ECO:0000313" key="2">
    <source>
        <dbReference type="EMBL" id="CAG9167040.1"/>
    </source>
</evidence>
<sequence>MSPPDTPGARARYDFAGMVAVVTGGAAGIGAEVAAVLREHGATVVVWDLPGASAQCDDGRFFAVDIADPATVRAAADGTLTRWDRIDILVNNAGYAGPTMPLWDYDPDEWRRIVDINLVGTFHVCQAVVPAMRRAGRGRIVNIASLAGKEGTPNASAYSAAKAGVLAMTKSLGKELAMDGVLVNAIAPAAVRTRLLEQMSPAHVQTMVDKSPMRRLGEPREVAAMVAWLCSDACTFNTGAVFDLSGGRATY</sequence>
<accession>A0ABM8WI25</accession>
<reference evidence="2 3" key="1">
    <citation type="submission" date="2021-08" db="EMBL/GenBank/DDBJ databases">
        <authorList>
            <person name="Peeters C."/>
        </authorList>
    </citation>
    <scope>NUCLEOTIDE SEQUENCE [LARGE SCALE GENOMIC DNA]</scope>
    <source>
        <strain evidence="2 3">LMG 21510</strain>
    </source>
</reference>